<sequence>MTPPLRIALYQGPAGVPASAADSLAALDDAARRAAAGGAGLLVTAEMYLTGYAIGDAVADRAETADGPSAHRVREIAAAHRIAIAHGYPERAGDAVFNSVRLTGPDGAVLADYRKTHLFGDFEAAHFTAGDTAVVQADLGGLIVGLLICYDVEFPETVRAHALAGTDLLVVPTALMRPFEFVPQTLVPARAYESQLYVAYANRCGAEGEFHFTGLSCLAGPDGVVRARAGTGEDLVLADVDPALLAASREELPYLLDRRPELYGPLT</sequence>
<dbReference type="RefSeq" id="WP_222974473.1">
    <property type="nucleotide sequence ID" value="NZ_JAINVZ010000003.1"/>
</dbReference>
<evidence type="ECO:0000256" key="1">
    <source>
        <dbReference type="ARBA" id="ARBA00010613"/>
    </source>
</evidence>
<dbReference type="InterPro" id="IPR001110">
    <property type="entry name" value="UPF0012_CS"/>
</dbReference>
<comment type="caution">
    <text evidence="4">The sequence shown here is derived from an EMBL/GenBank/DDBJ whole genome shotgun (WGS) entry which is preliminary data.</text>
</comment>
<evidence type="ECO:0000313" key="5">
    <source>
        <dbReference type="Proteomes" id="UP001198565"/>
    </source>
</evidence>
<dbReference type="PROSITE" id="PS50263">
    <property type="entry name" value="CN_HYDROLASE"/>
    <property type="match status" value="1"/>
</dbReference>
<dbReference type="SUPFAM" id="SSF56317">
    <property type="entry name" value="Carbon-nitrogen hydrolase"/>
    <property type="match status" value="1"/>
</dbReference>
<dbReference type="Pfam" id="PF00795">
    <property type="entry name" value="CN_hydrolase"/>
    <property type="match status" value="1"/>
</dbReference>
<dbReference type="PANTHER" id="PTHR43674">
    <property type="entry name" value="NITRILASE C965.09-RELATED"/>
    <property type="match status" value="1"/>
</dbReference>
<evidence type="ECO:0000313" key="4">
    <source>
        <dbReference type="EMBL" id="MBY8884247.1"/>
    </source>
</evidence>
<organism evidence="4 5">
    <name type="scientific">Streptantibioticus parmotrematis</name>
    <dbReference type="NCBI Taxonomy" id="2873249"/>
    <lineage>
        <taxon>Bacteria</taxon>
        <taxon>Bacillati</taxon>
        <taxon>Actinomycetota</taxon>
        <taxon>Actinomycetes</taxon>
        <taxon>Kitasatosporales</taxon>
        <taxon>Streptomycetaceae</taxon>
        <taxon>Streptantibioticus</taxon>
    </lineage>
</organism>
<dbReference type="InterPro" id="IPR050345">
    <property type="entry name" value="Aliph_Amidase/BUP"/>
</dbReference>
<gene>
    <name evidence="4" type="ORF">K7472_05220</name>
</gene>
<dbReference type="InterPro" id="IPR003010">
    <property type="entry name" value="C-N_Hydrolase"/>
</dbReference>
<dbReference type="InterPro" id="IPR036526">
    <property type="entry name" value="C-N_Hydrolase_sf"/>
</dbReference>
<reference evidence="4 5" key="1">
    <citation type="submission" date="2021-08" db="EMBL/GenBank/DDBJ databases">
        <title>Streptomyces sp. PTM05 isolated from lichen.</title>
        <authorList>
            <person name="Somphong A."/>
            <person name="Phongsopitanun W."/>
            <person name="Tanasupawat S."/>
        </authorList>
    </citation>
    <scope>NUCLEOTIDE SEQUENCE [LARGE SCALE GENOMIC DNA]</scope>
    <source>
        <strain evidence="4 5">Ptm05</strain>
    </source>
</reference>
<dbReference type="EMBL" id="JAINVZ010000003">
    <property type="protein sequence ID" value="MBY8884247.1"/>
    <property type="molecule type" value="Genomic_DNA"/>
</dbReference>
<evidence type="ECO:0000256" key="2">
    <source>
        <dbReference type="ARBA" id="ARBA00022801"/>
    </source>
</evidence>
<name>A0ABS7QM36_9ACTN</name>
<dbReference type="CDD" id="cd07576">
    <property type="entry name" value="R-amidase_like"/>
    <property type="match status" value="1"/>
</dbReference>
<feature type="domain" description="CN hydrolase" evidence="3">
    <location>
        <begin position="5"/>
        <end position="242"/>
    </location>
</feature>
<dbReference type="InterPro" id="IPR044083">
    <property type="entry name" value="RamA-like"/>
</dbReference>
<comment type="similarity">
    <text evidence="1">Belongs to the carbon-nitrogen hydrolase superfamily. NIT1/NIT2 family.</text>
</comment>
<evidence type="ECO:0000259" key="3">
    <source>
        <dbReference type="PROSITE" id="PS50263"/>
    </source>
</evidence>
<proteinExistence type="inferred from homology"/>
<dbReference type="PANTHER" id="PTHR43674:SF2">
    <property type="entry name" value="BETA-UREIDOPROPIONASE"/>
    <property type="match status" value="1"/>
</dbReference>
<keyword evidence="5" id="KW-1185">Reference proteome</keyword>
<accession>A0ABS7QM36</accession>
<dbReference type="Gene3D" id="3.60.110.10">
    <property type="entry name" value="Carbon-nitrogen hydrolase"/>
    <property type="match status" value="1"/>
</dbReference>
<protein>
    <submittedName>
        <fullName evidence="4">Carbon-nitrogen hydrolase family protein</fullName>
    </submittedName>
</protein>
<keyword evidence="2 4" id="KW-0378">Hydrolase</keyword>
<dbReference type="Proteomes" id="UP001198565">
    <property type="component" value="Unassembled WGS sequence"/>
</dbReference>
<dbReference type="GO" id="GO:0016787">
    <property type="term" value="F:hydrolase activity"/>
    <property type="evidence" value="ECO:0007669"/>
    <property type="project" value="UniProtKB-KW"/>
</dbReference>
<dbReference type="PROSITE" id="PS01227">
    <property type="entry name" value="UPF0012"/>
    <property type="match status" value="1"/>
</dbReference>